<dbReference type="STRING" id="673862.BABL1_gene_535"/>
<gene>
    <name evidence="1" type="ORF">BABL1_gene_535</name>
</gene>
<protein>
    <submittedName>
        <fullName evidence="1">Uncharacterized protein</fullName>
    </submittedName>
</protein>
<evidence type="ECO:0000313" key="2">
    <source>
        <dbReference type="Proteomes" id="UP000018769"/>
    </source>
</evidence>
<dbReference type="AlphaFoldDB" id="V6DHS2"/>
<dbReference type="EMBL" id="HG793133">
    <property type="protein sequence ID" value="CDK30483.1"/>
    <property type="molecule type" value="Genomic_DNA"/>
</dbReference>
<sequence>MEEVLSIKPELVQFKDYFLGFIEECKSDTLNLEVKRIEAVLENIFQDND</sequence>
<reference evidence="1 2" key="1">
    <citation type="journal article" date="2015" name="Biol. Direct">
        <title>Babela massiliensis, a representative of a widespread bacterial phylum with unusual adaptations to parasitism in amoebae.</title>
        <authorList>
            <person name="Pagnier I."/>
            <person name="Yutin N."/>
            <person name="Croce O."/>
            <person name="Makarova K.S."/>
            <person name="Wolf Y.I."/>
            <person name="Benamar S."/>
            <person name="Raoult D."/>
            <person name="Koonin E.V."/>
            <person name="La Scola B."/>
        </authorList>
    </citation>
    <scope>NUCLEOTIDE SEQUENCE [LARGE SCALE GENOMIC DNA]</scope>
    <source>
        <strain evidence="2">BABL1</strain>
    </source>
</reference>
<dbReference type="HOGENOM" id="CLU_3133465_0_0_7"/>
<dbReference type="Proteomes" id="UP000018769">
    <property type="component" value="Chromosome I"/>
</dbReference>
<organism evidence="1 2">
    <name type="scientific">Candidatus Babela massiliensis</name>
    <dbReference type="NCBI Taxonomy" id="673862"/>
    <lineage>
        <taxon>Bacteria</taxon>
        <taxon>Candidatus Babelota</taxon>
        <taxon>Candidatus Babeliae</taxon>
        <taxon>Candidatus Babeliales</taxon>
        <taxon>Candidatus Babeliaceae</taxon>
        <taxon>Candidatus Babela</taxon>
    </lineage>
</organism>
<keyword evidence="2" id="KW-1185">Reference proteome</keyword>
<dbReference type="KEGG" id="dpb:BABL1_gene_535"/>
<accession>V6DHS2</accession>
<proteinExistence type="predicted"/>
<evidence type="ECO:0000313" key="1">
    <source>
        <dbReference type="EMBL" id="CDK30483.1"/>
    </source>
</evidence>
<dbReference type="RefSeq" id="WP_023791677.1">
    <property type="nucleotide sequence ID" value="NC_023003.1"/>
</dbReference>
<name>V6DHS2_9BACT</name>